<reference evidence="5" key="1">
    <citation type="journal article" date="2020" name="bioRxiv">
        <title>Comparative genomics of Chlamydomonas.</title>
        <authorList>
            <person name="Craig R.J."/>
            <person name="Hasan A.R."/>
            <person name="Ness R.W."/>
            <person name="Keightley P.D."/>
        </authorList>
    </citation>
    <scope>NUCLEOTIDE SEQUENCE</scope>
    <source>
        <strain evidence="5">SAG 7.73</strain>
    </source>
</reference>
<keyword evidence="2" id="KW-0677">Repeat</keyword>
<feature type="repeat" description="WD" evidence="3">
    <location>
        <begin position="878"/>
        <end position="919"/>
    </location>
</feature>
<feature type="compositionally biased region" description="Gly residues" evidence="4">
    <location>
        <begin position="1204"/>
        <end position="1215"/>
    </location>
</feature>
<evidence type="ECO:0000256" key="1">
    <source>
        <dbReference type="ARBA" id="ARBA00022574"/>
    </source>
</evidence>
<keyword evidence="1 3" id="KW-0853">WD repeat</keyword>
<dbReference type="InterPro" id="IPR020472">
    <property type="entry name" value="WD40_PAC1"/>
</dbReference>
<feature type="compositionally biased region" description="Polar residues" evidence="4">
    <location>
        <begin position="194"/>
        <end position="211"/>
    </location>
</feature>
<gene>
    <name evidence="5" type="ORF">HXX76_015363</name>
</gene>
<evidence type="ECO:0000313" key="6">
    <source>
        <dbReference type="Proteomes" id="UP000650467"/>
    </source>
</evidence>
<feature type="repeat" description="WD" evidence="3">
    <location>
        <begin position="920"/>
        <end position="952"/>
    </location>
</feature>
<dbReference type="PANTHER" id="PTHR19879">
    <property type="entry name" value="TRANSCRIPTION INITIATION FACTOR TFIID"/>
    <property type="match status" value="1"/>
</dbReference>
<feature type="region of interest" description="Disordered" evidence="4">
    <location>
        <begin position="1"/>
        <end position="140"/>
    </location>
</feature>
<feature type="region of interest" description="Disordered" evidence="4">
    <location>
        <begin position="776"/>
        <end position="802"/>
    </location>
</feature>
<dbReference type="PANTHER" id="PTHR19879:SF1">
    <property type="entry name" value="CANNONBALL-RELATED"/>
    <property type="match status" value="1"/>
</dbReference>
<proteinExistence type="predicted"/>
<feature type="repeat" description="WD" evidence="3">
    <location>
        <begin position="1437"/>
        <end position="1478"/>
    </location>
</feature>
<dbReference type="SMART" id="SM00320">
    <property type="entry name" value="WD40"/>
    <property type="match status" value="15"/>
</dbReference>
<dbReference type="Gene3D" id="2.130.10.10">
    <property type="entry name" value="YVTN repeat-like/Quinoprotein amine dehydrogenase"/>
    <property type="match status" value="5"/>
</dbReference>
<feature type="repeat" description="WD" evidence="3">
    <location>
        <begin position="743"/>
        <end position="777"/>
    </location>
</feature>
<feature type="compositionally biased region" description="Low complexity" evidence="4">
    <location>
        <begin position="32"/>
        <end position="44"/>
    </location>
</feature>
<dbReference type="OrthoDB" id="538223at2759"/>
<feature type="region of interest" description="Disordered" evidence="4">
    <location>
        <begin position="524"/>
        <end position="544"/>
    </location>
</feature>
<dbReference type="Pfam" id="PF00400">
    <property type="entry name" value="WD40"/>
    <property type="match status" value="11"/>
</dbReference>
<feature type="region of interest" description="Disordered" evidence="4">
    <location>
        <begin position="1199"/>
        <end position="1283"/>
    </location>
</feature>
<sequence>MGGCLSKGDRGRPEASTPGLSNNVSAPRPGSAGVKAVAHPAAAATGSERNRPETKSTDANIDRTGAGAPAAGAVSPTKSKRADGSANDLSHTDITLHQSNTSGLDASSSAHAAQPGQPGAAGPARGCSDSSGLDSTGPGGGAAGAIASAGAVSSGIAGGPGSKRSTLPISANSLRCSFAAEAAPVGAFHRRDTGSSSQFSSQRKATQQAQRGSNSTSSNGPSSTSQGPAAGSGGGGGATAQHQAAGKLGVGEEADEAIARAVHFATTQDPLPDFDLDAALRGVPPDQAAAAAAAYPMLGVLAPGLPAPLAVLQRLWQLESTDAAGAVARTLAAVGVLRLASLDDGSPWALADLQHVSHAGAVWPEVVAAAHVTLLTSYTRAGMLTLEAVPDDGYILQALSHHLLGAGRLAQLRALLMSPRWLETKLYSYGAGATVQDFRRYLVHVAMDVEAGDAEVAASAATRQIKLLLQAFQLSLGAVRQRPRARMLRTQMLARLVGVAGPRSADSEAQTSVSTAVTNNMAAAAAAAANSHPEEPDPYDEDDDVSGLRDWYEFQVAQCAAESIITTGGRRARHLLPRSASLAQAGALQRMVLRGHSGPVRRVAISPAGTELLTLSDDGSAQLWDLNVGDCVLRLELGQRLAAGCFTPNGRAVAVGAADGSVVVWNLAAAVAPGAPAAAAAAATMGGAKGSTRVLKGHTGSINALAIDKQGLHLLTASADKTACVWDLACTLPSGGAGCEVVFVGHEGALLDAAFCADGTLAATASEDFTIRVWDMDDDGEGGGDAGDSHGGRGGSSALKEGKDDEETWLIWQAGGVQTKPRAPAEARRQKALRVLEGHAGWVTSVAFIGTSTRLVSASHDGTARIWDADKGRLLFVLQGHTARINRVAVDAGGSWAVTASDDNRARVWDCETGQLVSELVGHDSHVDDAAITRDGRKVVTSTTDGSCAVWDRLSGAREAQLEGHVGGVSGGVVLSQRGRFAVTGGADGTARVWDLAATGTAAPPPPTHGGGRVTSLTALRPMTGADGAVVVLVVSTGEDGRILLWDPLEGSCVKALHGHNSAVLFVGAAADGERMLTGSGDRKVCHWHWSDYTRAAAAVGRRASLLRRELLMRSMLATMTTGGILRTGGGLTPTGLRAGVGGGGGGGGDSCTLSAALLHTGGLSTCDGMDGAASGGTGGGGTGHGGHISTQDIDIDPLAEMLSGGGGGGGGGGTKPQSFTRGGSGGGSATAAAIVGTPPRSRAPIIPSGRAGSMSSVGSAGAPGSRAHSRQALSQHVPGAAATTSTAQRQLLLSTLPSGAAGLSAAATAAAAAAAATGGGNTTSNEPTGSAAPTDAASSSGGQIGDLAAAAAATAALAAGNASTASTATTFKSIRELAADPARHSGILAQPGSRVKAMAFDGGCRFAAVLLYDSSVSVWDVETGRTVSQLIRRGERDKHTGGVTGVVMSPDGAACVTISRDKTARVWDVKTGATRFVVSGHPDSLVAADITTPPAPPPAAAAAAAAAAATEGPASASSVPGTANAAVAAAAAAAVAASKDATAAAAAAASAAAAAASPPLLATASYDGTVQVTNLATGAAMAVLAHPHPPTALAFSPGGGSHLAVAMEDGNVVLWDLAGRRCLPQLVAHRGHSLSVLAWSPDGALLLTGAPDCLLRVWRVVLPQQQPSTRAVTGGGAPGTSGGAGASGGLAPPPAALVELGGAAAEGDEIAFFVADAAITSACFAGSTVAVGDASGAVHFLDLTGEVA</sequence>
<dbReference type="PROSITE" id="PS50294">
    <property type="entry name" value="WD_REPEATS_REGION"/>
    <property type="match status" value="8"/>
</dbReference>
<feature type="repeat" description="WD" evidence="3">
    <location>
        <begin position="1628"/>
        <end position="1661"/>
    </location>
</feature>
<evidence type="ECO:0000313" key="5">
    <source>
        <dbReference type="EMBL" id="KAG2423398.1"/>
    </source>
</evidence>
<feature type="region of interest" description="Disordered" evidence="4">
    <location>
        <begin position="1669"/>
        <end position="1689"/>
    </location>
</feature>
<name>A0A835S9X4_CHLIN</name>
<dbReference type="PRINTS" id="PR00320">
    <property type="entry name" value="GPROTEINBRPT"/>
</dbReference>
<dbReference type="CDD" id="cd00200">
    <property type="entry name" value="WD40"/>
    <property type="match status" value="2"/>
</dbReference>
<feature type="compositionally biased region" description="Low complexity" evidence="4">
    <location>
        <begin position="112"/>
        <end position="136"/>
    </location>
</feature>
<keyword evidence="6" id="KW-1185">Reference proteome</keyword>
<evidence type="ECO:0000256" key="3">
    <source>
        <dbReference type="PROSITE-ProRule" id="PRU00221"/>
    </source>
</evidence>
<dbReference type="Gene3D" id="1.25.40.370">
    <property type="match status" value="1"/>
</dbReference>
<feature type="compositionally biased region" description="Gly residues" evidence="4">
    <location>
        <begin position="1674"/>
        <end position="1689"/>
    </location>
</feature>
<feature type="region of interest" description="Disordered" evidence="4">
    <location>
        <begin position="190"/>
        <end position="249"/>
    </location>
</feature>
<dbReference type="Proteomes" id="UP000650467">
    <property type="component" value="Unassembled WGS sequence"/>
</dbReference>
<dbReference type="InterPro" id="IPR001680">
    <property type="entry name" value="WD40_rpt"/>
</dbReference>
<evidence type="ECO:0000256" key="2">
    <source>
        <dbReference type="ARBA" id="ARBA00022737"/>
    </source>
</evidence>
<organism evidence="5 6">
    <name type="scientific">Chlamydomonas incerta</name>
    <dbReference type="NCBI Taxonomy" id="51695"/>
    <lineage>
        <taxon>Eukaryota</taxon>
        <taxon>Viridiplantae</taxon>
        <taxon>Chlorophyta</taxon>
        <taxon>core chlorophytes</taxon>
        <taxon>Chlorophyceae</taxon>
        <taxon>CS clade</taxon>
        <taxon>Chlamydomonadales</taxon>
        <taxon>Chlamydomonadaceae</taxon>
        <taxon>Chlamydomonas</taxon>
    </lineage>
</organism>
<evidence type="ECO:0000256" key="4">
    <source>
        <dbReference type="SAM" id="MobiDB-lite"/>
    </source>
</evidence>
<feature type="repeat" description="WD" evidence="3">
    <location>
        <begin position="646"/>
        <end position="667"/>
    </location>
</feature>
<feature type="compositionally biased region" description="Polar residues" evidence="4">
    <location>
        <begin position="87"/>
        <end position="111"/>
    </location>
</feature>
<feature type="repeat" description="WD" evidence="3">
    <location>
        <begin position="962"/>
        <end position="996"/>
    </location>
</feature>
<comment type="caution">
    <text evidence="5">The sequence shown here is derived from an EMBL/GenBank/DDBJ whole genome shotgun (WGS) entry which is preliminary data.</text>
</comment>
<dbReference type="InterPro" id="IPR036322">
    <property type="entry name" value="WD40_repeat_dom_sf"/>
</dbReference>
<accession>A0A835S9X4</accession>
<feature type="repeat" description="WD" evidence="3">
    <location>
        <begin position="695"/>
        <end position="728"/>
    </location>
</feature>
<feature type="compositionally biased region" description="Low complexity" evidence="4">
    <location>
        <begin position="1249"/>
        <end position="1267"/>
    </location>
</feature>
<dbReference type="EMBL" id="JAEHOC010000080">
    <property type="protein sequence ID" value="KAG2423398.1"/>
    <property type="molecule type" value="Genomic_DNA"/>
</dbReference>
<feature type="compositionally biased region" description="Low complexity" evidence="4">
    <location>
        <begin position="212"/>
        <end position="229"/>
    </location>
</feature>
<feature type="repeat" description="WD" evidence="3">
    <location>
        <begin position="1584"/>
        <end position="1626"/>
    </location>
</feature>
<dbReference type="SUPFAM" id="SSF50978">
    <property type="entry name" value="WD40 repeat-like"/>
    <property type="match status" value="3"/>
</dbReference>
<feature type="repeat" description="WD" evidence="3">
    <location>
        <begin position="836"/>
        <end position="877"/>
    </location>
</feature>
<dbReference type="PROSITE" id="PS50082">
    <property type="entry name" value="WD_REPEATS_2"/>
    <property type="match status" value="12"/>
</dbReference>
<dbReference type="InterPro" id="IPR019775">
    <property type="entry name" value="WD40_repeat_CS"/>
</dbReference>
<dbReference type="PROSITE" id="PS00678">
    <property type="entry name" value="WD_REPEATS_1"/>
    <property type="match status" value="7"/>
</dbReference>
<feature type="repeat" description="WD" evidence="3">
    <location>
        <begin position="1057"/>
        <end position="1088"/>
    </location>
</feature>
<protein>
    <submittedName>
        <fullName evidence="5">Uncharacterized protein</fullName>
    </submittedName>
</protein>
<feature type="repeat" description="WD" evidence="3">
    <location>
        <begin position="593"/>
        <end position="634"/>
    </location>
</feature>
<dbReference type="InterPro" id="IPR015943">
    <property type="entry name" value="WD40/YVTN_repeat-like_dom_sf"/>
</dbReference>
<feature type="region of interest" description="Disordered" evidence="4">
    <location>
        <begin position="1318"/>
        <end position="1341"/>
    </location>
</feature>